<dbReference type="Pfam" id="PF08571">
    <property type="entry name" value="Yos1"/>
    <property type="match status" value="1"/>
</dbReference>
<dbReference type="PANTHER" id="PTHR46261">
    <property type="entry name" value="HIGH MOBILITY GROUP B PROTEIN 4-RELATED"/>
    <property type="match status" value="1"/>
</dbReference>
<sequence>MGFWTLMEGLLLFANALAILNEDRFLAPTGWTLAELHQTGKRNSLKGQVVGLIHACQYMRLPLMLFNLIVIVFKLFSGKKQLAPTDSVRVSNDSSFPHPPDSMKGGQTKLEATSTDQRLKTRGRKKKTTTTTKDPNKPKRPPSAFFVFLDDFRREFNEANPNNKSVAAVGKAAGAQWKSMSEEEKAPYASKAESRKSEYLKSMQQYNMILASGTNRGEDAESKSEVDEAGGSNEEEEDED</sequence>
<dbReference type="GO" id="GO:0030527">
    <property type="term" value="F:structural constituent of chromatin"/>
    <property type="evidence" value="ECO:0007669"/>
    <property type="project" value="UniProtKB-ARBA"/>
</dbReference>
<feature type="region of interest" description="Disordered" evidence="6">
    <location>
        <begin position="175"/>
        <end position="197"/>
    </location>
</feature>
<feature type="chain" id="PRO_5004052974" description="HMG box domain-containing protein" evidence="7">
    <location>
        <begin position="19"/>
        <end position="240"/>
    </location>
</feature>
<feature type="signal peptide" evidence="7">
    <location>
        <begin position="1"/>
        <end position="18"/>
    </location>
</feature>
<dbReference type="Pfam" id="PF00505">
    <property type="entry name" value="HMG_box"/>
    <property type="match status" value="1"/>
</dbReference>
<dbReference type="EnsemblPlants" id="Bra037266.1">
    <property type="protein sequence ID" value="Bra037266.1-P"/>
    <property type="gene ID" value="Bra037266"/>
</dbReference>
<dbReference type="GO" id="GO:0005634">
    <property type="term" value="C:nucleus"/>
    <property type="evidence" value="ECO:0007669"/>
    <property type="project" value="UniProtKB-SubCell"/>
</dbReference>
<evidence type="ECO:0000313" key="10">
    <source>
        <dbReference type="Proteomes" id="UP000011750"/>
    </source>
</evidence>
<feature type="compositionally biased region" description="Basic and acidic residues" evidence="6">
    <location>
        <begin position="216"/>
        <end position="226"/>
    </location>
</feature>
<dbReference type="HOGENOM" id="CLU_1157841_0_0_1"/>
<dbReference type="AlphaFoldDB" id="M4F855"/>
<evidence type="ECO:0000256" key="3">
    <source>
        <dbReference type="ARBA" id="ARBA00023125"/>
    </source>
</evidence>
<dbReference type="GO" id="GO:0006325">
    <property type="term" value="P:chromatin organization"/>
    <property type="evidence" value="ECO:0007669"/>
    <property type="project" value="UniProtKB-ARBA"/>
</dbReference>
<dbReference type="PANTHER" id="PTHR46261:SF24">
    <property type="entry name" value="HMG BOX DOMAIN-CONTAINING PROTEIN"/>
    <property type="match status" value="1"/>
</dbReference>
<evidence type="ECO:0000256" key="7">
    <source>
        <dbReference type="SAM" id="SignalP"/>
    </source>
</evidence>
<proteinExistence type="inferred from homology"/>
<feature type="region of interest" description="Disordered" evidence="6">
    <location>
        <begin position="210"/>
        <end position="240"/>
    </location>
</feature>
<evidence type="ECO:0000259" key="8">
    <source>
        <dbReference type="PROSITE" id="PS50118"/>
    </source>
</evidence>
<feature type="DNA-binding region" description="HMG box" evidence="5">
    <location>
        <begin position="138"/>
        <end position="207"/>
    </location>
</feature>
<dbReference type="eggNOG" id="KOG0381">
    <property type="taxonomic scope" value="Eukaryota"/>
</dbReference>
<protein>
    <recommendedName>
        <fullName evidence="8">HMG box domain-containing protein</fullName>
    </recommendedName>
</protein>
<evidence type="ECO:0000256" key="6">
    <source>
        <dbReference type="SAM" id="MobiDB-lite"/>
    </source>
</evidence>
<dbReference type="Gene3D" id="1.10.30.10">
    <property type="entry name" value="High mobility group box domain"/>
    <property type="match status" value="1"/>
</dbReference>
<reference evidence="9" key="3">
    <citation type="submission" date="2023-03" db="UniProtKB">
        <authorList>
            <consortium name="EnsemblPlants"/>
        </authorList>
    </citation>
    <scope>IDENTIFICATION</scope>
    <source>
        <strain evidence="9">cv. Chiifu-401-42</strain>
    </source>
</reference>
<keyword evidence="7" id="KW-0732">Signal</keyword>
<feature type="compositionally biased region" description="Basic and acidic residues" evidence="6">
    <location>
        <begin position="180"/>
        <end position="197"/>
    </location>
</feature>
<dbReference type="InterPro" id="IPR036910">
    <property type="entry name" value="HMG_box_dom_sf"/>
</dbReference>
<dbReference type="InterPro" id="IPR031061">
    <property type="entry name" value="HMGB_plant"/>
</dbReference>
<dbReference type="Gramene" id="Bra037266.1">
    <property type="protein sequence ID" value="Bra037266.1-P"/>
    <property type="gene ID" value="Bra037266"/>
</dbReference>
<accession>M4F855</accession>
<dbReference type="PROSITE" id="PS50118">
    <property type="entry name" value="HMG_BOX_2"/>
    <property type="match status" value="1"/>
</dbReference>
<dbReference type="GO" id="GO:0003682">
    <property type="term" value="F:chromatin binding"/>
    <property type="evidence" value="ECO:0007669"/>
    <property type="project" value="UniProtKB-ARBA"/>
</dbReference>
<evidence type="ECO:0000256" key="1">
    <source>
        <dbReference type="ARBA" id="ARBA00004123"/>
    </source>
</evidence>
<dbReference type="GO" id="GO:0003677">
    <property type="term" value="F:DNA binding"/>
    <property type="evidence" value="ECO:0007669"/>
    <property type="project" value="UniProtKB-UniRule"/>
</dbReference>
<reference evidence="9 10" key="2">
    <citation type="journal article" date="2018" name="Hortic Res">
        <title>Improved Brassica rapa reference genome by single-molecule sequencing and chromosome conformation capture technologies.</title>
        <authorList>
            <person name="Zhang L."/>
            <person name="Cai X."/>
            <person name="Wu J."/>
            <person name="Liu M."/>
            <person name="Grob S."/>
            <person name="Cheng F."/>
            <person name="Liang J."/>
            <person name="Cai C."/>
            <person name="Liu Z."/>
            <person name="Liu B."/>
            <person name="Wang F."/>
            <person name="Li S."/>
            <person name="Liu F."/>
            <person name="Li X."/>
            <person name="Cheng L."/>
            <person name="Yang W."/>
            <person name="Li M.H."/>
            <person name="Grossniklaus U."/>
            <person name="Zheng H."/>
            <person name="Wang X."/>
        </authorList>
    </citation>
    <scope>NUCLEOTIDE SEQUENCE [LARGE SCALE GENOMIC DNA]</scope>
    <source>
        <strain evidence="9 10">cv. Chiifu-401-42</strain>
    </source>
</reference>
<dbReference type="Proteomes" id="UP000011750">
    <property type="component" value="Chromosome A09"/>
</dbReference>
<evidence type="ECO:0000256" key="5">
    <source>
        <dbReference type="PROSITE-ProRule" id="PRU00267"/>
    </source>
</evidence>
<evidence type="ECO:0000313" key="9">
    <source>
        <dbReference type="EnsemblPlants" id="Bra037266.1-P"/>
    </source>
</evidence>
<dbReference type="CDD" id="cd22005">
    <property type="entry name" value="HMG-box_AtHMGB1-like"/>
    <property type="match status" value="1"/>
</dbReference>
<name>M4F855_BRACM</name>
<dbReference type="STRING" id="51351.M4F855"/>
<dbReference type="GO" id="GO:0000785">
    <property type="term" value="C:chromatin"/>
    <property type="evidence" value="ECO:0007669"/>
    <property type="project" value="UniProtKB-ARBA"/>
</dbReference>
<evidence type="ECO:0000256" key="2">
    <source>
        <dbReference type="ARBA" id="ARBA00008774"/>
    </source>
</evidence>
<keyword evidence="4 5" id="KW-0539">Nucleus</keyword>
<dbReference type="SMART" id="SM00398">
    <property type="entry name" value="HMG"/>
    <property type="match status" value="1"/>
</dbReference>
<feature type="domain" description="HMG box" evidence="8">
    <location>
        <begin position="138"/>
        <end position="207"/>
    </location>
</feature>
<evidence type="ECO:0000256" key="4">
    <source>
        <dbReference type="ARBA" id="ARBA00023242"/>
    </source>
</evidence>
<dbReference type="SUPFAM" id="SSF47095">
    <property type="entry name" value="HMG-box"/>
    <property type="match status" value="1"/>
</dbReference>
<keyword evidence="3 5" id="KW-0238">DNA-binding</keyword>
<dbReference type="InterPro" id="IPR009071">
    <property type="entry name" value="HMG_box_dom"/>
</dbReference>
<feature type="region of interest" description="Disordered" evidence="6">
    <location>
        <begin position="87"/>
        <end position="143"/>
    </location>
</feature>
<comment type="subcellular location">
    <subcellularLocation>
        <location evidence="1">Nucleus</location>
    </subcellularLocation>
</comment>
<dbReference type="InterPro" id="IPR013880">
    <property type="entry name" value="Yos1"/>
</dbReference>
<reference evidence="9 10" key="1">
    <citation type="journal article" date="2011" name="Nat. Genet.">
        <title>The genome of the mesopolyploid crop species Brassica rapa.</title>
        <authorList>
            <consortium name="Brassica rapa Genome Sequencing Project Consortium"/>
            <person name="Wang X."/>
            <person name="Wang H."/>
            <person name="Wang J."/>
            <person name="Sun R."/>
            <person name="Wu J."/>
            <person name="Liu S."/>
            <person name="Bai Y."/>
            <person name="Mun J.H."/>
            <person name="Bancroft I."/>
            <person name="Cheng F."/>
            <person name="Huang S."/>
            <person name="Li X."/>
            <person name="Hua W."/>
            <person name="Wang J."/>
            <person name="Wang X."/>
            <person name="Freeling M."/>
            <person name="Pires J.C."/>
            <person name="Paterson A.H."/>
            <person name="Chalhoub B."/>
            <person name="Wang B."/>
            <person name="Hayward A."/>
            <person name="Sharpe A.G."/>
            <person name="Park B.S."/>
            <person name="Weisshaar B."/>
            <person name="Liu B."/>
            <person name="Li B."/>
            <person name="Liu B."/>
            <person name="Tong C."/>
            <person name="Song C."/>
            <person name="Duran C."/>
            <person name="Peng C."/>
            <person name="Geng C."/>
            <person name="Koh C."/>
            <person name="Lin C."/>
            <person name="Edwards D."/>
            <person name="Mu D."/>
            <person name="Shen D."/>
            <person name="Soumpourou E."/>
            <person name="Li F."/>
            <person name="Fraser F."/>
            <person name="Conant G."/>
            <person name="Lassalle G."/>
            <person name="King G.J."/>
            <person name="Bonnema G."/>
            <person name="Tang H."/>
            <person name="Wang H."/>
            <person name="Belcram H."/>
            <person name="Zhou H."/>
            <person name="Hirakawa H."/>
            <person name="Abe H."/>
            <person name="Guo H."/>
            <person name="Wang H."/>
            <person name="Jin H."/>
            <person name="Parkin I.A."/>
            <person name="Batley J."/>
            <person name="Kim J.S."/>
            <person name="Just J."/>
            <person name="Li J."/>
            <person name="Xu J."/>
            <person name="Deng J."/>
            <person name="Kim J.A."/>
            <person name="Li J."/>
            <person name="Yu J."/>
            <person name="Meng J."/>
            <person name="Wang J."/>
            <person name="Min J."/>
            <person name="Poulain J."/>
            <person name="Wang J."/>
            <person name="Hatakeyama K."/>
            <person name="Wu K."/>
            <person name="Wang L."/>
            <person name="Fang L."/>
            <person name="Trick M."/>
            <person name="Links M.G."/>
            <person name="Zhao M."/>
            <person name="Jin M."/>
            <person name="Ramchiary N."/>
            <person name="Drou N."/>
            <person name="Berkman P.J."/>
            <person name="Cai Q."/>
            <person name="Huang Q."/>
            <person name="Li R."/>
            <person name="Tabata S."/>
            <person name="Cheng S."/>
            <person name="Zhang S."/>
            <person name="Zhang S."/>
            <person name="Huang S."/>
            <person name="Sato S."/>
            <person name="Sun S."/>
            <person name="Kwon S.J."/>
            <person name="Choi S.R."/>
            <person name="Lee T.H."/>
            <person name="Fan W."/>
            <person name="Zhao X."/>
            <person name="Tan X."/>
            <person name="Xu X."/>
            <person name="Wang Y."/>
            <person name="Qiu Y."/>
            <person name="Yin Y."/>
            <person name="Li Y."/>
            <person name="Du Y."/>
            <person name="Liao Y."/>
            <person name="Lim Y."/>
            <person name="Narusaka Y."/>
            <person name="Wang Y."/>
            <person name="Wang Z."/>
            <person name="Li Z."/>
            <person name="Wang Z."/>
            <person name="Xiong Z."/>
            <person name="Zhang Z."/>
        </authorList>
    </citation>
    <scope>NUCLEOTIDE SEQUENCE [LARGE SCALE GENOMIC DNA]</scope>
    <source>
        <strain evidence="9 10">cv. Chiifu-401-42</strain>
    </source>
</reference>
<organism evidence="9 10">
    <name type="scientific">Brassica campestris</name>
    <name type="common">Field mustard</name>
    <dbReference type="NCBI Taxonomy" id="3711"/>
    <lineage>
        <taxon>Eukaryota</taxon>
        <taxon>Viridiplantae</taxon>
        <taxon>Streptophyta</taxon>
        <taxon>Embryophyta</taxon>
        <taxon>Tracheophyta</taxon>
        <taxon>Spermatophyta</taxon>
        <taxon>Magnoliopsida</taxon>
        <taxon>eudicotyledons</taxon>
        <taxon>Gunneridae</taxon>
        <taxon>Pentapetalae</taxon>
        <taxon>rosids</taxon>
        <taxon>malvids</taxon>
        <taxon>Brassicales</taxon>
        <taxon>Brassicaceae</taxon>
        <taxon>Brassiceae</taxon>
        <taxon>Brassica</taxon>
    </lineage>
</organism>
<comment type="similarity">
    <text evidence="2">Belongs to the HMGB family.</text>
</comment>
<dbReference type="InParanoid" id="M4F855"/>
<keyword evidence="10" id="KW-1185">Reference proteome</keyword>